<feature type="compositionally biased region" description="Basic and acidic residues" evidence="1">
    <location>
        <begin position="1"/>
        <end position="11"/>
    </location>
</feature>
<evidence type="ECO:0000256" key="1">
    <source>
        <dbReference type="SAM" id="MobiDB-lite"/>
    </source>
</evidence>
<evidence type="ECO:0000313" key="3">
    <source>
        <dbReference type="Proteomes" id="UP001482620"/>
    </source>
</evidence>
<accession>A0ABV0TER1</accession>
<feature type="non-terminal residue" evidence="2">
    <location>
        <position position="1"/>
    </location>
</feature>
<gene>
    <name evidence="2" type="ORF">ILYODFUR_028422</name>
</gene>
<sequence>PLKEALEEGHHSTPRTRQPTNPTPKPRRTPRKPATHPPARHTPPHQASWPSPLPKRSHISINTAYHPAKTPLSEPDTPQPTDQAPKPGTEIQGNPNDPERAEEPAPAPDNPQDPNLNPSPDPDQKARSLSWPLTPDGKQQTGV</sequence>
<comment type="caution">
    <text evidence="2">The sequence shown here is derived from an EMBL/GenBank/DDBJ whole genome shotgun (WGS) entry which is preliminary data.</text>
</comment>
<name>A0ABV0TER1_9TELE</name>
<feature type="compositionally biased region" description="Basic residues" evidence="1">
    <location>
        <begin position="25"/>
        <end position="43"/>
    </location>
</feature>
<feature type="region of interest" description="Disordered" evidence="1">
    <location>
        <begin position="1"/>
        <end position="143"/>
    </location>
</feature>
<keyword evidence="3" id="KW-1185">Reference proteome</keyword>
<evidence type="ECO:0000313" key="2">
    <source>
        <dbReference type="EMBL" id="MEQ2230353.1"/>
    </source>
</evidence>
<organism evidence="2 3">
    <name type="scientific">Ilyodon furcidens</name>
    <name type="common">goldbreast splitfin</name>
    <dbReference type="NCBI Taxonomy" id="33524"/>
    <lineage>
        <taxon>Eukaryota</taxon>
        <taxon>Metazoa</taxon>
        <taxon>Chordata</taxon>
        <taxon>Craniata</taxon>
        <taxon>Vertebrata</taxon>
        <taxon>Euteleostomi</taxon>
        <taxon>Actinopterygii</taxon>
        <taxon>Neopterygii</taxon>
        <taxon>Teleostei</taxon>
        <taxon>Neoteleostei</taxon>
        <taxon>Acanthomorphata</taxon>
        <taxon>Ovalentaria</taxon>
        <taxon>Atherinomorphae</taxon>
        <taxon>Cyprinodontiformes</taxon>
        <taxon>Goodeidae</taxon>
        <taxon>Ilyodon</taxon>
    </lineage>
</organism>
<feature type="compositionally biased region" description="Pro residues" evidence="1">
    <location>
        <begin position="105"/>
        <end position="121"/>
    </location>
</feature>
<reference evidence="2 3" key="1">
    <citation type="submission" date="2021-06" db="EMBL/GenBank/DDBJ databases">
        <authorList>
            <person name="Palmer J.M."/>
        </authorList>
    </citation>
    <scope>NUCLEOTIDE SEQUENCE [LARGE SCALE GENOMIC DNA]</scope>
    <source>
        <strain evidence="3">if_2019</strain>
        <tissue evidence="2">Muscle</tissue>
    </source>
</reference>
<dbReference type="EMBL" id="JAHRIQ010027051">
    <property type="protein sequence ID" value="MEQ2230353.1"/>
    <property type="molecule type" value="Genomic_DNA"/>
</dbReference>
<proteinExistence type="predicted"/>
<protein>
    <submittedName>
        <fullName evidence="2">Uncharacterized protein</fullName>
    </submittedName>
</protein>
<dbReference type="Proteomes" id="UP001482620">
    <property type="component" value="Unassembled WGS sequence"/>
</dbReference>